<evidence type="ECO:0000313" key="5">
    <source>
        <dbReference type="Proteomes" id="UP000229740"/>
    </source>
</evidence>
<dbReference type="EMBL" id="PDPS01000088">
    <property type="protein sequence ID" value="PID55500.1"/>
    <property type="molecule type" value="Genomic_DNA"/>
</dbReference>
<evidence type="ECO:0000259" key="3">
    <source>
        <dbReference type="Pfam" id="PF19833"/>
    </source>
</evidence>
<protein>
    <recommendedName>
        <fullName evidence="3">ATP-dependent DNA helicase RecG domain-containing protein</fullName>
    </recommendedName>
</protein>
<proteinExistence type="predicted"/>
<dbReference type="GO" id="GO:0016787">
    <property type="term" value="F:hydrolase activity"/>
    <property type="evidence" value="ECO:0007669"/>
    <property type="project" value="UniProtKB-KW"/>
</dbReference>
<gene>
    <name evidence="4" type="ORF">CSB45_15725</name>
</gene>
<feature type="domain" description="ATP-dependent DNA helicase RecG" evidence="3">
    <location>
        <begin position="10"/>
        <end position="58"/>
    </location>
</feature>
<dbReference type="Gene3D" id="3.40.50.300">
    <property type="entry name" value="P-loop containing nucleotide triphosphate hydrolases"/>
    <property type="match status" value="1"/>
</dbReference>
<evidence type="ECO:0000256" key="2">
    <source>
        <dbReference type="ARBA" id="ARBA00022806"/>
    </source>
</evidence>
<dbReference type="Pfam" id="PF19833">
    <property type="entry name" value="RecG_dom3_C"/>
    <property type="match status" value="1"/>
</dbReference>
<keyword evidence="2" id="KW-0547">Nucleotide-binding</keyword>
<dbReference type="PANTHER" id="PTHR47964:SF1">
    <property type="entry name" value="ATP-DEPENDENT DNA HELICASE HOMOLOG RECG, CHLOROPLASTIC"/>
    <property type="match status" value="1"/>
</dbReference>
<dbReference type="PANTHER" id="PTHR47964">
    <property type="entry name" value="ATP-DEPENDENT DNA HELICASE HOMOLOG RECG, CHLOROPLASTIC"/>
    <property type="match status" value="1"/>
</dbReference>
<dbReference type="InterPro" id="IPR045562">
    <property type="entry name" value="RecG_dom3_C"/>
</dbReference>
<organism evidence="4 5">
    <name type="scientific">candidate division KSB3 bacterium</name>
    <dbReference type="NCBI Taxonomy" id="2044937"/>
    <lineage>
        <taxon>Bacteria</taxon>
        <taxon>candidate division KSB3</taxon>
    </lineage>
</organism>
<reference evidence="4 5" key="1">
    <citation type="submission" date="2017-10" db="EMBL/GenBank/DDBJ databases">
        <title>Novel microbial diversity and functional potential in the marine mammal oral microbiome.</title>
        <authorList>
            <person name="Dudek N.K."/>
            <person name="Sun C.L."/>
            <person name="Burstein D."/>
            <person name="Kantor R.S."/>
            <person name="Aliaga Goltsman D.S."/>
            <person name="Bik E.M."/>
            <person name="Thomas B.C."/>
            <person name="Banfield J.F."/>
            <person name="Relman D.A."/>
        </authorList>
    </citation>
    <scope>NUCLEOTIDE SEQUENCE [LARGE SCALE GENOMIC DNA]</scope>
    <source>
        <strain evidence="4">DOLZORAL124_49_17</strain>
    </source>
</reference>
<accession>A0A2G6E0E5</accession>
<dbReference type="InterPro" id="IPR027417">
    <property type="entry name" value="P-loop_NTPase"/>
</dbReference>
<sequence length="61" mass="6694">MKAICTLSRGADIAEADLLIRGTGELLGEEQSGYNEFSFVDLHRDGDLIAYAHKLSKKPID</sequence>
<evidence type="ECO:0000256" key="1">
    <source>
        <dbReference type="ARBA" id="ARBA00022801"/>
    </source>
</evidence>
<evidence type="ECO:0000313" key="4">
    <source>
        <dbReference type="EMBL" id="PID55500.1"/>
    </source>
</evidence>
<name>A0A2G6E0E5_9BACT</name>
<keyword evidence="2" id="KW-0347">Helicase</keyword>
<dbReference type="GO" id="GO:0003678">
    <property type="term" value="F:DNA helicase activity"/>
    <property type="evidence" value="ECO:0007669"/>
    <property type="project" value="TreeGrafter"/>
</dbReference>
<dbReference type="GO" id="GO:0006281">
    <property type="term" value="P:DNA repair"/>
    <property type="evidence" value="ECO:0007669"/>
    <property type="project" value="InterPro"/>
</dbReference>
<dbReference type="Proteomes" id="UP000229740">
    <property type="component" value="Unassembled WGS sequence"/>
</dbReference>
<comment type="caution">
    <text evidence="4">The sequence shown here is derived from an EMBL/GenBank/DDBJ whole genome shotgun (WGS) entry which is preliminary data.</text>
</comment>
<dbReference type="AlphaFoldDB" id="A0A2G6E0E5"/>
<dbReference type="InterPro" id="IPR047112">
    <property type="entry name" value="RecG/Mfd"/>
</dbReference>
<keyword evidence="2" id="KW-0067">ATP-binding</keyword>
<keyword evidence="1" id="KW-0378">Hydrolase</keyword>